<dbReference type="PANTHER" id="PTHR34075:SF5">
    <property type="entry name" value="BLR3430 PROTEIN"/>
    <property type="match status" value="1"/>
</dbReference>
<dbReference type="InterPro" id="IPR002878">
    <property type="entry name" value="ChsH2_C"/>
</dbReference>
<protein>
    <submittedName>
        <fullName evidence="4">OB-fold domain-containing protein</fullName>
    </submittedName>
</protein>
<dbReference type="SUPFAM" id="SSF50249">
    <property type="entry name" value="Nucleic acid-binding proteins"/>
    <property type="match status" value="1"/>
</dbReference>
<dbReference type="PANTHER" id="PTHR34075">
    <property type="entry name" value="BLR3430 PROTEIN"/>
    <property type="match status" value="1"/>
</dbReference>
<dbReference type="RefSeq" id="WP_265996622.1">
    <property type="nucleotide sequence ID" value="NZ_JAPJDN010000006.1"/>
</dbReference>
<reference evidence="4 5" key="1">
    <citation type="submission" date="2022-11" db="EMBL/GenBank/DDBJ databases">
        <title>Mycobacterium sp. nov.</title>
        <authorList>
            <person name="Papic B."/>
            <person name="Spicic S."/>
            <person name="Duvnjak S."/>
        </authorList>
    </citation>
    <scope>NUCLEOTIDE SEQUENCE [LARGE SCALE GENOMIC DNA]</scope>
    <source>
        <strain evidence="4 5">CVI_P4</strain>
    </source>
</reference>
<name>A0ABT3SDU6_9MYCO</name>
<dbReference type="Pfam" id="PF01796">
    <property type="entry name" value="OB_ChsH2_C"/>
    <property type="match status" value="1"/>
</dbReference>
<feature type="domain" description="ChsH2 rubredoxin-like zinc ribbon" evidence="3">
    <location>
        <begin position="28"/>
        <end position="63"/>
    </location>
</feature>
<comment type="caution">
    <text evidence="4">The sequence shown here is derived from an EMBL/GenBank/DDBJ whole genome shotgun (WGS) entry which is preliminary data.</text>
</comment>
<accession>A0ABT3SDU6</accession>
<evidence type="ECO:0000259" key="3">
    <source>
        <dbReference type="Pfam" id="PF12172"/>
    </source>
</evidence>
<dbReference type="InterPro" id="IPR052513">
    <property type="entry name" value="Thioester_dehydratase-like"/>
</dbReference>
<sequence>MTVDPGTAVPAAGHRLRPLPTPDEEPFWRAGADGTLLMQRCNTCSRWQHPPNPVCFDCLSRDVTFESVSGTGWVYSFTVNHQPWLPHLEEPFAVIVVELDEQPGLRFVSRIVDTPVDTVAVGMRVRVVFDSVGDGLFVPLFTAETS</sequence>
<feature type="domain" description="ChsH2 C-terminal OB-fold" evidence="2">
    <location>
        <begin position="68"/>
        <end position="130"/>
    </location>
</feature>
<feature type="region of interest" description="Disordered" evidence="1">
    <location>
        <begin position="1"/>
        <end position="23"/>
    </location>
</feature>
<evidence type="ECO:0000259" key="2">
    <source>
        <dbReference type="Pfam" id="PF01796"/>
    </source>
</evidence>
<dbReference type="EMBL" id="JAPJDO010000006">
    <property type="protein sequence ID" value="MCX2937057.1"/>
    <property type="molecule type" value="Genomic_DNA"/>
</dbReference>
<gene>
    <name evidence="4" type="ORF">ORI27_10115</name>
</gene>
<dbReference type="InterPro" id="IPR012340">
    <property type="entry name" value="NA-bd_OB-fold"/>
</dbReference>
<dbReference type="Pfam" id="PF12172">
    <property type="entry name" value="zf-ChsH2"/>
    <property type="match status" value="1"/>
</dbReference>
<keyword evidence="5" id="KW-1185">Reference proteome</keyword>
<dbReference type="Gene3D" id="6.10.30.10">
    <property type="match status" value="1"/>
</dbReference>
<dbReference type="Proteomes" id="UP001300745">
    <property type="component" value="Unassembled WGS sequence"/>
</dbReference>
<evidence type="ECO:0000313" key="4">
    <source>
        <dbReference type="EMBL" id="MCX2937057.1"/>
    </source>
</evidence>
<evidence type="ECO:0000256" key="1">
    <source>
        <dbReference type="SAM" id="MobiDB-lite"/>
    </source>
</evidence>
<evidence type="ECO:0000313" key="5">
    <source>
        <dbReference type="Proteomes" id="UP001300745"/>
    </source>
</evidence>
<proteinExistence type="predicted"/>
<dbReference type="InterPro" id="IPR022002">
    <property type="entry name" value="ChsH2_Znr"/>
</dbReference>
<organism evidence="4 5">
    <name type="scientific">Mycobacterium pinniadriaticum</name>
    <dbReference type="NCBI Taxonomy" id="2994102"/>
    <lineage>
        <taxon>Bacteria</taxon>
        <taxon>Bacillati</taxon>
        <taxon>Actinomycetota</taxon>
        <taxon>Actinomycetes</taxon>
        <taxon>Mycobacteriales</taxon>
        <taxon>Mycobacteriaceae</taxon>
        <taxon>Mycobacterium</taxon>
    </lineage>
</organism>